<gene>
    <name evidence="2" type="ORF">PLXY2_LOCUS16092</name>
</gene>
<evidence type="ECO:0000259" key="1">
    <source>
        <dbReference type="Pfam" id="PF10551"/>
    </source>
</evidence>
<sequence length="334" mass="38751">MPTYDNLKKTLYKHRLQSLQAKKTRFLKISDVKVPGCFQKFVLADYSEKNCRILIFASPKAREILRNAVDFYIDGTFKSASPPFKQLYVIQADMGGTTETNKIIPLCYALLPDKKQNTYEILFEMIKSQIPELQSKSFTSDYEASAMLAVKNCFPTVTIRGCFFHFSRACWRKADNLGLKKCRFAKAHIRRAVSLAYLPKEFVTDGWLYVKGEGGTDSKICQFNEYFEQTWIRASSLLFDKWCFHNIRHKTNNANETWNGRLNKKISSKPNIATLLKLLEKNSNYYFGLMKQKGFISKRTYQTMQIQKKIERCTRELCDSEISVGHCIEKLSNI</sequence>
<dbReference type="Pfam" id="PF10551">
    <property type="entry name" value="MULE"/>
    <property type="match status" value="1"/>
</dbReference>
<organism evidence="2 3">
    <name type="scientific">Plutella xylostella</name>
    <name type="common">Diamondback moth</name>
    <name type="synonym">Plutella maculipennis</name>
    <dbReference type="NCBI Taxonomy" id="51655"/>
    <lineage>
        <taxon>Eukaryota</taxon>
        <taxon>Metazoa</taxon>
        <taxon>Ecdysozoa</taxon>
        <taxon>Arthropoda</taxon>
        <taxon>Hexapoda</taxon>
        <taxon>Insecta</taxon>
        <taxon>Pterygota</taxon>
        <taxon>Neoptera</taxon>
        <taxon>Endopterygota</taxon>
        <taxon>Lepidoptera</taxon>
        <taxon>Glossata</taxon>
        <taxon>Ditrysia</taxon>
        <taxon>Yponomeutoidea</taxon>
        <taxon>Plutellidae</taxon>
        <taxon>Plutella</taxon>
    </lineage>
</organism>
<dbReference type="AlphaFoldDB" id="A0A8S4GDI9"/>
<comment type="caution">
    <text evidence="2">The sequence shown here is derived from an EMBL/GenBank/DDBJ whole genome shotgun (WGS) entry which is preliminary data.</text>
</comment>
<reference evidence="2" key="1">
    <citation type="submission" date="2020-11" db="EMBL/GenBank/DDBJ databases">
        <authorList>
            <person name="Whiteford S."/>
        </authorList>
    </citation>
    <scope>NUCLEOTIDE SEQUENCE</scope>
</reference>
<feature type="domain" description="MULE transposase" evidence="1">
    <location>
        <begin position="72"/>
        <end position="167"/>
    </location>
</feature>
<dbReference type="InterPro" id="IPR018289">
    <property type="entry name" value="MULE_transposase_dom"/>
</dbReference>
<dbReference type="Proteomes" id="UP000653454">
    <property type="component" value="Unassembled WGS sequence"/>
</dbReference>
<evidence type="ECO:0000313" key="3">
    <source>
        <dbReference type="Proteomes" id="UP000653454"/>
    </source>
</evidence>
<dbReference type="EMBL" id="CAJHNJ030000431">
    <property type="protein sequence ID" value="CAG9137827.1"/>
    <property type="molecule type" value="Genomic_DNA"/>
</dbReference>
<accession>A0A8S4GDI9</accession>
<keyword evidence="3" id="KW-1185">Reference proteome</keyword>
<name>A0A8S4GDI9_PLUXY</name>
<evidence type="ECO:0000313" key="2">
    <source>
        <dbReference type="EMBL" id="CAG9137827.1"/>
    </source>
</evidence>
<protein>
    <submittedName>
        <fullName evidence="2">(diamondback moth) hypothetical protein</fullName>
    </submittedName>
</protein>
<proteinExistence type="predicted"/>